<evidence type="ECO:0000313" key="1">
    <source>
        <dbReference type="EMBL" id="MFC7370620.1"/>
    </source>
</evidence>
<name>A0ABW2NMH8_9BACL</name>
<comment type="caution">
    <text evidence="1">The sequence shown here is derived from an EMBL/GenBank/DDBJ whole genome shotgun (WGS) entry which is preliminary data.</text>
</comment>
<sequence length="79" mass="8914">MGGAISITYVLNYFYPKVNKLILLAAAAPSFIQREGYPCGFTRKEVNEILLQLYYNRPGVLADLGAEFFAAEHGMYFKE</sequence>
<dbReference type="Gene3D" id="3.40.50.1820">
    <property type="entry name" value="alpha/beta hydrolase"/>
    <property type="match status" value="1"/>
</dbReference>
<dbReference type="Proteomes" id="UP001596549">
    <property type="component" value="Unassembled WGS sequence"/>
</dbReference>
<dbReference type="RefSeq" id="WP_379746253.1">
    <property type="nucleotide sequence ID" value="NZ_JBHTCP010000004.1"/>
</dbReference>
<organism evidence="1 2">
    <name type="scientific">Fictibacillus iocasae</name>
    <dbReference type="NCBI Taxonomy" id="2715437"/>
    <lineage>
        <taxon>Bacteria</taxon>
        <taxon>Bacillati</taxon>
        <taxon>Bacillota</taxon>
        <taxon>Bacilli</taxon>
        <taxon>Bacillales</taxon>
        <taxon>Fictibacillaceae</taxon>
        <taxon>Fictibacillus</taxon>
    </lineage>
</organism>
<dbReference type="EMBL" id="JBHTCP010000004">
    <property type="protein sequence ID" value="MFC7370620.1"/>
    <property type="molecule type" value="Genomic_DNA"/>
</dbReference>
<protein>
    <recommendedName>
        <fullName evidence="3">Serine aminopeptidase S33 domain-containing protein</fullName>
    </recommendedName>
</protein>
<accession>A0ABW2NMH8</accession>
<evidence type="ECO:0008006" key="3">
    <source>
        <dbReference type="Google" id="ProtNLM"/>
    </source>
</evidence>
<keyword evidence="2" id="KW-1185">Reference proteome</keyword>
<evidence type="ECO:0000313" key="2">
    <source>
        <dbReference type="Proteomes" id="UP001596549"/>
    </source>
</evidence>
<reference evidence="2" key="1">
    <citation type="journal article" date="2019" name="Int. J. Syst. Evol. Microbiol.">
        <title>The Global Catalogue of Microorganisms (GCM) 10K type strain sequencing project: providing services to taxonomists for standard genome sequencing and annotation.</title>
        <authorList>
            <consortium name="The Broad Institute Genomics Platform"/>
            <consortium name="The Broad Institute Genome Sequencing Center for Infectious Disease"/>
            <person name="Wu L."/>
            <person name="Ma J."/>
        </authorList>
    </citation>
    <scope>NUCLEOTIDE SEQUENCE [LARGE SCALE GENOMIC DNA]</scope>
    <source>
        <strain evidence="2">NBRC 106396</strain>
    </source>
</reference>
<dbReference type="InterPro" id="IPR029058">
    <property type="entry name" value="AB_hydrolase_fold"/>
</dbReference>
<gene>
    <name evidence="1" type="ORF">ACFQPF_02905</name>
</gene>
<proteinExistence type="predicted"/>